<organism evidence="2 3">
    <name type="scientific">Morus notabilis</name>
    <dbReference type="NCBI Taxonomy" id="981085"/>
    <lineage>
        <taxon>Eukaryota</taxon>
        <taxon>Viridiplantae</taxon>
        <taxon>Streptophyta</taxon>
        <taxon>Embryophyta</taxon>
        <taxon>Tracheophyta</taxon>
        <taxon>Spermatophyta</taxon>
        <taxon>Magnoliopsida</taxon>
        <taxon>eudicotyledons</taxon>
        <taxon>Gunneridae</taxon>
        <taxon>Pentapetalae</taxon>
        <taxon>rosids</taxon>
        <taxon>fabids</taxon>
        <taxon>Rosales</taxon>
        <taxon>Moraceae</taxon>
        <taxon>Moreae</taxon>
        <taxon>Morus</taxon>
    </lineage>
</organism>
<reference evidence="3" key="1">
    <citation type="submission" date="2013-01" db="EMBL/GenBank/DDBJ databases">
        <title>Draft Genome Sequence of a Mulberry Tree, Morus notabilis C.K. Schneid.</title>
        <authorList>
            <person name="He N."/>
            <person name="Zhao S."/>
        </authorList>
    </citation>
    <scope>NUCLEOTIDE SEQUENCE</scope>
</reference>
<evidence type="ECO:0000313" key="3">
    <source>
        <dbReference type="Proteomes" id="UP000030645"/>
    </source>
</evidence>
<name>W9S8G5_9ROSA</name>
<gene>
    <name evidence="2" type="ORF">L484_007854</name>
</gene>
<dbReference type="SUPFAM" id="SSF56112">
    <property type="entry name" value="Protein kinase-like (PK-like)"/>
    <property type="match status" value="1"/>
</dbReference>
<dbReference type="PROSITE" id="PS50290">
    <property type="entry name" value="PI3_4_KINASE_3"/>
    <property type="match status" value="1"/>
</dbReference>
<dbReference type="GO" id="GO:0004674">
    <property type="term" value="F:protein serine/threonine kinase activity"/>
    <property type="evidence" value="ECO:0007669"/>
    <property type="project" value="InterPro"/>
</dbReference>
<dbReference type="STRING" id="981085.W9S8G5"/>
<dbReference type="PANTHER" id="PTHR37079:SF4">
    <property type="entry name" value="SERINE_THREONINE-PROTEIN KINASE ATM"/>
    <property type="match status" value="1"/>
</dbReference>
<dbReference type="PANTHER" id="PTHR37079">
    <property type="entry name" value="SERINE/THREONINE-PROTEIN KINASE ATM"/>
    <property type="match status" value="1"/>
</dbReference>
<evidence type="ECO:0000313" key="2">
    <source>
        <dbReference type="EMBL" id="EXB94191.1"/>
    </source>
</evidence>
<dbReference type="Pfam" id="PF25360">
    <property type="entry name" value="TPR_ATM"/>
    <property type="match status" value="1"/>
</dbReference>
<proteinExistence type="predicted"/>
<dbReference type="SMART" id="SM00146">
    <property type="entry name" value="PI3Kc"/>
    <property type="match status" value="1"/>
</dbReference>
<dbReference type="eggNOG" id="KOG0892">
    <property type="taxonomic scope" value="Eukaryota"/>
</dbReference>
<keyword evidence="2" id="KW-0418">Kinase</keyword>
<dbReference type="Gene3D" id="1.10.1070.11">
    <property type="entry name" value="Phosphatidylinositol 3-/4-kinase, catalytic domain"/>
    <property type="match status" value="1"/>
</dbReference>
<dbReference type="InterPro" id="IPR057445">
    <property type="entry name" value="ATM_TPR"/>
</dbReference>
<protein>
    <submittedName>
        <fullName evidence="2">Serine/threonine-protein kinase ATM</fullName>
    </submittedName>
</protein>
<dbReference type="InterPro" id="IPR000403">
    <property type="entry name" value="PI3/4_kinase_cat_dom"/>
</dbReference>
<keyword evidence="3" id="KW-1185">Reference proteome</keyword>
<dbReference type="Proteomes" id="UP000030645">
    <property type="component" value="Unassembled WGS sequence"/>
</dbReference>
<dbReference type="InterPro" id="IPR036940">
    <property type="entry name" value="PI3/4_kinase_cat_sf"/>
</dbReference>
<dbReference type="eggNOG" id="KOG0017">
    <property type="taxonomic scope" value="Eukaryota"/>
</dbReference>
<dbReference type="GO" id="GO:0006974">
    <property type="term" value="P:DNA damage response"/>
    <property type="evidence" value="ECO:0007669"/>
    <property type="project" value="InterPro"/>
</dbReference>
<dbReference type="Pfam" id="PF00454">
    <property type="entry name" value="PI3_PI4_kinase"/>
    <property type="match status" value="1"/>
</dbReference>
<feature type="domain" description="PI3K/PI4K catalytic" evidence="1">
    <location>
        <begin position="787"/>
        <end position="1217"/>
    </location>
</feature>
<keyword evidence="2" id="KW-0808">Transferase</keyword>
<accession>W9S8G5</accession>
<dbReference type="InterPro" id="IPR038980">
    <property type="entry name" value="ATM_plant"/>
</dbReference>
<dbReference type="EMBL" id="KE345130">
    <property type="protein sequence ID" value="EXB94191.1"/>
    <property type="molecule type" value="Genomic_DNA"/>
</dbReference>
<sequence length="1438" mass="162396">MKPPGPGNLSPQQPTTMIERLLLMLQDTDYRVSSNFGVTLVVSLKGKIVTASEVLASGPQPCPTMETIIVTLMHLALYSEKIAQQAVFMMCVISFIDPSQRELVFVVLDNLSRKLQYTTRFKYLEELVASILFCWVACGVSLAAVVEIRQLFVADSEPSYFMLYCCNWLLPTLVLHGDSSNLSWVSKIAGQPLSILVKDHFVQIFSICIELHCSNTSDGHKGADVLQNSILQLAQISESERDTLLLMLKVGIGDPYSVVFHLPGSYGSLDACRTNNRDLTLEVSCQMDTGISEGLLIALLKLLMKYLMDDSVKIVDMASQALRAILSTERGQKALQSFVSYKRSLVEVHSKGINLELVEKFHSDLERKYKAMSLDDSTLWETHGKNFETWICPLAYVLCGYCNDVILRLCQEVAFSKAEVAELLWPSIFVNLAGRGNIDINLQLLISSKVVLNSERYHLEKGLNWMNQNYCQVVMEPIQTDEHFVDGFHYMDKRMVQEHIFAESNRLIKSIQVFLNALNELRLCFFKERSSVPSKQEISKVYWLTIDYLVVAKSAVTCGSYFTAVIYVEHWCEEHFKSLTLGSPDFSDIEMLPHHIEILISAVTHINEPDSLYGIIQSYKLTSQIITCEHEGNWAKALESYDLQVRSASLVQRDYSSQNSLLERTRPTDNLAISAQQDQMRKPFKGLIRSLQQIGCMHVLDLYCQGLTSRKVHIQHDMDCLRALQEGDFDVFHIKLRESKQELVSSVFHASEESTEHIYSSIIKLQILYHLGIAWDLRWRTSPCEGIKFYSNKQQDVSGPVIPTVDQGSRFSQAAAFLHEHKLLSVESGEQGSSLYWLGRMLFLGFMRKGSPPVKACGNTFKETQGHKAVSGHNIYYVGSPSAGVLEWVNGTLPLSDYLIGSLRNGGAHGRYGTGDWSFLRCREHMANASAKDKRKAFHQVCEKFRPVMHHFFLERFLQPAGWVEKRLAYTRNVAASSMVELTLAKMATHYLSYNHSMWDFWYLNIPPCSTTAIHGSPSSQLGGFVDPAFYWVAALPSPFLTGSFTGLSLFDALTASPMHLDLVYNATALTRTRGVVAWVGYIVGLGDRHSMNILIDQATAEVVHIDLGVAFEQGLMLKTPERVPFRLTRDIIDGMGVTGVEGVFRRCCEETLSVMRTNKEALLTIVEETDDDPETSLEDSQDDYEGNKDAARVLMRVKQKLDGYEEGLCPKNHRVHSEFSTIYVCTKDTPRVVEWLKASFEAYSHVGVSGSCDEIIDWKVRTKIRNMHICGICNGKKIRTILYSHKNQMVFVSTNATFMGHDYMIVFKPRSKAVLEKLLFNKIGPQPTRVVRTLRDKTTIPNQTPLARHRSGRVSKLPNRYTGEAQIVTVDDGKEDPLTFKAAMDDFDKEKWQAAMKLEIESMYSNSVWQLVDLPKGVKPIGCKWIIKRKRGADGKI</sequence>
<dbReference type="InterPro" id="IPR011009">
    <property type="entry name" value="Kinase-like_dom_sf"/>
</dbReference>
<evidence type="ECO:0000259" key="1">
    <source>
        <dbReference type="PROSITE" id="PS50290"/>
    </source>
</evidence>